<dbReference type="PIRSF" id="PIRSF001554">
    <property type="entry name" value="SucCS_beta"/>
    <property type="match status" value="1"/>
</dbReference>
<keyword evidence="8" id="KW-1185">Reference proteome</keyword>
<accession>A0ABV0J4E9</accession>
<keyword evidence="3 5" id="KW-0547">Nucleotide-binding</keyword>
<evidence type="ECO:0000256" key="4">
    <source>
        <dbReference type="ARBA" id="ARBA00022842"/>
    </source>
</evidence>
<dbReference type="Pfam" id="PF08442">
    <property type="entry name" value="ATP-grasp_2"/>
    <property type="match status" value="1"/>
</dbReference>
<dbReference type="Gene3D" id="3.30.470.20">
    <property type="entry name" value="ATP-grasp fold, B domain"/>
    <property type="match status" value="1"/>
</dbReference>
<dbReference type="Pfam" id="PF00549">
    <property type="entry name" value="Ligase_CoA"/>
    <property type="match status" value="1"/>
</dbReference>
<evidence type="ECO:0000313" key="8">
    <source>
        <dbReference type="Proteomes" id="UP001464891"/>
    </source>
</evidence>
<protein>
    <submittedName>
        <fullName evidence="7">Succinate--CoA ligase subunit beta</fullName>
    </submittedName>
</protein>
<proteinExistence type="predicted"/>
<name>A0ABV0J4E9_9CYAN</name>
<evidence type="ECO:0000259" key="6">
    <source>
        <dbReference type="PROSITE" id="PS50975"/>
    </source>
</evidence>
<keyword evidence="4" id="KW-0460">Magnesium</keyword>
<dbReference type="InterPro" id="IPR016102">
    <property type="entry name" value="Succinyl-CoA_synth-like"/>
</dbReference>
<keyword evidence="5" id="KW-0067">ATP-binding</keyword>
<dbReference type="InterPro" id="IPR013815">
    <property type="entry name" value="ATP_grasp_subdomain_1"/>
</dbReference>
<dbReference type="RefSeq" id="WP_190434174.1">
    <property type="nucleotide sequence ID" value="NZ_JAMPKM010000002.1"/>
</dbReference>
<sequence>MDLLEYQAKELFREMGIPVLSSQRIDHPKDLKGLKIPYPVVLKSQVRAGGRGKAGGIKFVENTIDAIAAAQTIFNLPIMGEYPEVLLAEAKYDANQEFYLAVAIDPSARRPVLLGSQHGGVQLEASLEKMQQVMVDQEFSPFYARRLALKMGLQGALIQSISAVVEKMYRLFVQKDLDLVEINPLGISIKGEVMALDGKVTANDDALHRHPDLAQLAVKRSQRMKETAAQSAGQYRRFAKLPFLIEMEGNIGILCNGAGLTMTTLDLVHQAGGKPANLLNIGRDFYSDRMPAALPERIEQGLELILRDKSARVVLVNLLGNIVSCDEIAQTITTYMQNKNWAGRIPRLIVRLVGPDFETAKERLAAQQITLTESLDEAIAQVVSSSRSNAKQA</sequence>
<dbReference type="PROSITE" id="PS01217">
    <property type="entry name" value="SUCCINYL_COA_LIG_3"/>
    <property type="match status" value="1"/>
</dbReference>
<evidence type="ECO:0000313" key="7">
    <source>
        <dbReference type="EMBL" id="MEP0816659.1"/>
    </source>
</evidence>
<dbReference type="SUPFAM" id="SSF52210">
    <property type="entry name" value="Succinyl-CoA synthetase domains"/>
    <property type="match status" value="1"/>
</dbReference>
<dbReference type="SUPFAM" id="SSF56059">
    <property type="entry name" value="Glutathione synthetase ATP-binding domain-like"/>
    <property type="match status" value="1"/>
</dbReference>
<organism evidence="7 8">
    <name type="scientific">Trichocoleus desertorum GB2-A4</name>
    <dbReference type="NCBI Taxonomy" id="2933944"/>
    <lineage>
        <taxon>Bacteria</taxon>
        <taxon>Bacillati</taxon>
        <taxon>Cyanobacteriota</taxon>
        <taxon>Cyanophyceae</taxon>
        <taxon>Leptolyngbyales</taxon>
        <taxon>Trichocoleusaceae</taxon>
        <taxon>Trichocoleus</taxon>
    </lineage>
</organism>
<dbReference type="InterPro" id="IPR013650">
    <property type="entry name" value="ATP-grasp_succ-CoA_synth-type"/>
</dbReference>
<evidence type="ECO:0000256" key="1">
    <source>
        <dbReference type="ARBA" id="ARBA00022598"/>
    </source>
</evidence>
<evidence type="ECO:0000256" key="2">
    <source>
        <dbReference type="ARBA" id="ARBA00022723"/>
    </source>
</evidence>
<dbReference type="InterPro" id="IPR011761">
    <property type="entry name" value="ATP-grasp"/>
</dbReference>
<keyword evidence="2" id="KW-0479">Metal-binding</keyword>
<gene>
    <name evidence="7" type="ORF">NC998_06085</name>
</gene>
<comment type="caution">
    <text evidence="7">The sequence shown here is derived from an EMBL/GenBank/DDBJ whole genome shotgun (WGS) entry which is preliminary data.</text>
</comment>
<dbReference type="PANTHER" id="PTHR11815:SF10">
    <property type="entry name" value="SUCCINATE--COA LIGASE [GDP-FORMING] SUBUNIT BETA, MITOCHONDRIAL"/>
    <property type="match status" value="1"/>
</dbReference>
<keyword evidence="1 7" id="KW-0436">Ligase</keyword>
<feature type="domain" description="ATP-grasp" evidence="6">
    <location>
        <begin position="9"/>
        <end position="215"/>
    </location>
</feature>
<dbReference type="InterPro" id="IPR005811">
    <property type="entry name" value="SUCC_ACL_C"/>
</dbReference>
<dbReference type="InterPro" id="IPR005809">
    <property type="entry name" value="Succ_CoA_ligase-like_bsu"/>
</dbReference>
<evidence type="ECO:0000256" key="3">
    <source>
        <dbReference type="ARBA" id="ARBA00022741"/>
    </source>
</evidence>
<evidence type="ECO:0000256" key="5">
    <source>
        <dbReference type="PROSITE-ProRule" id="PRU00409"/>
    </source>
</evidence>
<dbReference type="Proteomes" id="UP001464891">
    <property type="component" value="Unassembled WGS sequence"/>
</dbReference>
<dbReference type="InterPro" id="IPR017866">
    <property type="entry name" value="Succ-CoA_synthase_bsu_CS"/>
</dbReference>
<dbReference type="PANTHER" id="PTHR11815">
    <property type="entry name" value="SUCCINYL-COA SYNTHETASE BETA CHAIN"/>
    <property type="match status" value="1"/>
</dbReference>
<dbReference type="PROSITE" id="PS50975">
    <property type="entry name" value="ATP_GRASP"/>
    <property type="match status" value="1"/>
</dbReference>
<dbReference type="EMBL" id="JAMPKM010000002">
    <property type="protein sequence ID" value="MEP0816659.1"/>
    <property type="molecule type" value="Genomic_DNA"/>
</dbReference>
<dbReference type="Gene3D" id="3.40.50.261">
    <property type="entry name" value="Succinyl-CoA synthetase domains"/>
    <property type="match status" value="1"/>
</dbReference>
<reference evidence="7 8" key="1">
    <citation type="submission" date="2022-04" db="EMBL/GenBank/DDBJ databases">
        <title>Positive selection, recombination, and allopatry shape intraspecific diversity of widespread and dominant cyanobacteria.</title>
        <authorList>
            <person name="Wei J."/>
            <person name="Shu W."/>
            <person name="Hu C."/>
        </authorList>
    </citation>
    <scope>NUCLEOTIDE SEQUENCE [LARGE SCALE GENOMIC DNA]</scope>
    <source>
        <strain evidence="7 8">GB2-A4</strain>
    </source>
</reference>
<dbReference type="GO" id="GO:0016874">
    <property type="term" value="F:ligase activity"/>
    <property type="evidence" value="ECO:0007669"/>
    <property type="project" value="UniProtKB-KW"/>
</dbReference>
<dbReference type="Gene3D" id="3.30.1490.20">
    <property type="entry name" value="ATP-grasp fold, A domain"/>
    <property type="match status" value="1"/>
</dbReference>